<gene>
    <name evidence="2" type="ORF">ICC18_22230</name>
</gene>
<reference evidence="2" key="1">
    <citation type="submission" date="2020-09" db="EMBL/GenBank/DDBJ databases">
        <title>Draft Genome Sequence of Paenibacillus sp. WST5.</title>
        <authorList>
            <person name="Bao Z."/>
        </authorList>
    </citation>
    <scope>NUCLEOTIDE SEQUENCE</scope>
    <source>
        <strain evidence="2">WST5</strain>
    </source>
</reference>
<evidence type="ECO:0000256" key="1">
    <source>
        <dbReference type="SAM" id="Phobius"/>
    </source>
</evidence>
<dbReference type="Proteomes" id="UP000650466">
    <property type="component" value="Unassembled WGS sequence"/>
</dbReference>
<dbReference type="EMBL" id="JACVVD010000008">
    <property type="protein sequence ID" value="MBD0382840.1"/>
    <property type="molecule type" value="Genomic_DNA"/>
</dbReference>
<keyword evidence="3" id="KW-1185">Reference proteome</keyword>
<sequence>MQLLRKRQFWLFIAFAELIAFIIVSWGLIVTRQEVARYEGYYDTMLGNQVMVLFTAAHDNVRLLERLIAGETLSFEEMTKLRDGTLTFSKSYSDLNGLVIQRLGKPSEKLSMEPAEIAYAMTQFFDKRVLLPDSDSFQIEGMEKQIQFMHGIHQQWIDAFGGGKSVPDPHQWKEIAEGLSIGTKDKSLELETILFR</sequence>
<protein>
    <submittedName>
        <fullName evidence="2">Uncharacterized protein</fullName>
    </submittedName>
</protein>
<organism evidence="2 3">
    <name type="scientific">Paenibacillus sedimenti</name>
    <dbReference type="NCBI Taxonomy" id="2770274"/>
    <lineage>
        <taxon>Bacteria</taxon>
        <taxon>Bacillati</taxon>
        <taxon>Bacillota</taxon>
        <taxon>Bacilli</taxon>
        <taxon>Bacillales</taxon>
        <taxon>Paenibacillaceae</taxon>
        <taxon>Paenibacillus</taxon>
    </lineage>
</organism>
<comment type="caution">
    <text evidence="2">The sequence shown here is derived from an EMBL/GenBank/DDBJ whole genome shotgun (WGS) entry which is preliminary data.</text>
</comment>
<keyword evidence="1" id="KW-0812">Transmembrane</keyword>
<keyword evidence="1" id="KW-1133">Transmembrane helix</keyword>
<evidence type="ECO:0000313" key="2">
    <source>
        <dbReference type="EMBL" id="MBD0382840.1"/>
    </source>
</evidence>
<dbReference type="AlphaFoldDB" id="A0A926QKQ4"/>
<evidence type="ECO:0000313" key="3">
    <source>
        <dbReference type="Proteomes" id="UP000650466"/>
    </source>
</evidence>
<proteinExistence type="predicted"/>
<name>A0A926QKQ4_9BACL</name>
<feature type="transmembrane region" description="Helical" evidence="1">
    <location>
        <begin position="9"/>
        <end position="29"/>
    </location>
</feature>
<keyword evidence="1" id="KW-0472">Membrane</keyword>
<dbReference type="RefSeq" id="WP_188176616.1">
    <property type="nucleotide sequence ID" value="NZ_JACVVD010000008.1"/>
</dbReference>
<accession>A0A926QKQ4</accession>